<dbReference type="Pfam" id="PF11738">
    <property type="entry name" value="DUF3298"/>
    <property type="match status" value="1"/>
</dbReference>
<evidence type="ECO:0000259" key="1">
    <source>
        <dbReference type="Pfam" id="PF11738"/>
    </source>
</evidence>
<dbReference type="OrthoDB" id="594879at2"/>
<dbReference type="RefSeq" id="WP_102995429.1">
    <property type="nucleotide sequence ID" value="NZ_CP025938.1"/>
</dbReference>
<feature type="domain" description="DUF3298" evidence="1">
    <location>
        <begin position="175"/>
        <end position="238"/>
    </location>
</feature>
<evidence type="ECO:0000313" key="3">
    <source>
        <dbReference type="EMBL" id="AUS05392.1"/>
    </source>
</evidence>
<dbReference type="InterPro" id="IPR037126">
    <property type="entry name" value="PdaC/RsiV-like_sf"/>
</dbReference>
<proteinExistence type="predicted"/>
<gene>
    <name evidence="3" type="ORF">C1A40_07845</name>
</gene>
<dbReference type="Gene3D" id="3.30.565.40">
    <property type="entry name" value="Fervidobacterium nodosum Rt17-B1 like"/>
    <property type="match status" value="1"/>
</dbReference>
<dbReference type="Pfam" id="PF13739">
    <property type="entry name" value="PdaC"/>
    <property type="match status" value="1"/>
</dbReference>
<dbReference type="InterPro" id="IPR021729">
    <property type="entry name" value="DUF3298"/>
</dbReference>
<evidence type="ECO:0000259" key="2">
    <source>
        <dbReference type="Pfam" id="PF13739"/>
    </source>
</evidence>
<protein>
    <submittedName>
        <fullName evidence="3">DUF3298/DUF4163 domain-containing protein</fullName>
    </submittedName>
</protein>
<dbReference type="KEGG" id="taj:C1A40_07845"/>
<dbReference type="EMBL" id="CP025938">
    <property type="protein sequence ID" value="AUS05392.1"/>
    <property type="molecule type" value="Genomic_DNA"/>
</dbReference>
<accession>A0A2I7SHM0</accession>
<feature type="domain" description="Deacetylase PdaC" evidence="2">
    <location>
        <begin position="44"/>
        <end position="149"/>
    </location>
</feature>
<dbReference type="Proteomes" id="UP000236592">
    <property type="component" value="Chromosome"/>
</dbReference>
<sequence length="246" mass="27817">MKKSLTQTISNFKHLFIYLAILLYLSCDKEFNISFSEVHISPKNNSIVEINIPRASGKASAAYLINQSIQQNVISSIQIGTIDNQNTQTKSINESVTNFVNEYEALKRDFPESPQIWEAQIDGEVLYQSKTIISIAITSYTNTGGAHGNLKITFLNFNAENGQLIANKTLFSDIDAVKKIAEPYYKKTIEDKSILLNQDQFILPSNMAYTEDGLVFLYNTFEIAAYSEGIIEFKVPYNEIESYLLF</sequence>
<name>A0A2I7SHM0_9FLAO</name>
<dbReference type="InterPro" id="IPR025303">
    <property type="entry name" value="PdaC"/>
</dbReference>
<dbReference type="AlphaFoldDB" id="A0A2I7SHM0"/>
<dbReference type="Gene3D" id="3.90.640.20">
    <property type="entry name" value="Heat-shock cognate protein, ATPase"/>
    <property type="match status" value="1"/>
</dbReference>
<evidence type="ECO:0000313" key="4">
    <source>
        <dbReference type="Proteomes" id="UP000236592"/>
    </source>
</evidence>
<keyword evidence="4" id="KW-1185">Reference proteome</keyword>
<reference evidence="4" key="1">
    <citation type="submission" date="2018-01" db="EMBL/GenBank/DDBJ databases">
        <title>Complete genome of Tamlana sp. UJ94.</title>
        <authorList>
            <person name="Jung J."/>
            <person name="Chung D."/>
            <person name="Bae S.S."/>
            <person name="Baek K."/>
        </authorList>
    </citation>
    <scope>NUCLEOTIDE SEQUENCE [LARGE SCALE GENOMIC DNA]</scope>
    <source>
        <strain evidence="4">UJ94</strain>
    </source>
</reference>
<organism evidence="3 4">
    <name type="scientific">Pseudotamlana carrageenivorans</name>
    <dbReference type="NCBI Taxonomy" id="2069432"/>
    <lineage>
        <taxon>Bacteria</taxon>
        <taxon>Pseudomonadati</taxon>
        <taxon>Bacteroidota</taxon>
        <taxon>Flavobacteriia</taxon>
        <taxon>Flavobacteriales</taxon>
        <taxon>Flavobacteriaceae</taxon>
        <taxon>Pseudotamlana</taxon>
    </lineage>
</organism>